<protein>
    <recommendedName>
        <fullName evidence="4">phosphoglycolate phosphatase</fullName>
        <ecNumber evidence="4">3.1.3.18</ecNumber>
    </recommendedName>
</protein>
<reference evidence="5 6" key="1">
    <citation type="journal article" date="2011" name="Stand. Genomic Sci.">
        <title>Complete genome sequence of Treponema succinifaciens type strain (6091).</title>
        <authorList>
            <person name="Han C."/>
            <person name="Gronow S."/>
            <person name="Teshima H."/>
            <person name="Lapidus A."/>
            <person name="Nolan M."/>
            <person name="Lucas S."/>
            <person name="Hammon N."/>
            <person name="Deshpande S."/>
            <person name="Cheng J.F."/>
            <person name="Zeytun A."/>
            <person name="Tapia R."/>
            <person name="Goodwin L."/>
            <person name="Pitluck S."/>
            <person name="Liolios K."/>
            <person name="Pagani I."/>
            <person name="Ivanova N."/>
            <person name="Mavromatis K."/>
            <person name="Mikhailova N."/>
            <person name="Huntemann M."/>
            <person name="Pati A."/>
            <person name="Chen A."/>
            <person name="Palaniappan K."/>
            <person name="Land M."/>
            <person name="Hauser L."/>
            <person name="Brambilla E.M."/>
            <person name="Rohde M."/>
            <person name="Goker M."/>
            <person name="Woyke T."/>
            <person name="Bristow J."/>
            <person name="Eisen J.A."/>
            <person name="Markowitz V."/>
            <person name="Hugenholtz P."/>
            <person name="Kyrpides N.C."/>
            <person name="Klenk H.P."/>
            <person name="Detter J.C."/>
        </authorList>
    </citation>
    <scope>NUCLEOTIDE SEQUENCE [LARGE SCALE GENOMIC DNA]</scope>
    <source>
        <strain evidence="6">ATCC 33096 / DSM 2489 / 6091</strain>
    </source>
</reference>
<dbReference type="InterPro" id="IPR023198">
    <property type="entry name" value="PGP-like_dom2"/>
</dbReference>
<dbReference type="AlphaFoldDB" id="F2NUJ6"/>
<dbReference type="HOGENOM" id="CLU_045011_19_4_12"/>
<evidence type="ECO:0000256" key="1">
    <source>
        <dbReference type="ARBA" id="ARBA00000830"/>
    </source>
</evidence>
<dbReference type="EMBL" id="CP002631">
    <property type="protein sequence ID" value="AEB13559.1"/>
    <property type="molecule type" value="Genomic_DNA"/>
</dbReference>
<dbReference type="Gene3D" id="1.10.150.240">
    <property type="entry name" value="Putative phosphatase, domain 2"/>
    <property type="match status" value="1"/>
</dbReference>
<dbReference type="InterPro" id="IPR023214">
    <property type="entry name" value="HAD_sf"/>
</dbReference>
<dbReference type="InterPro" id="IPR036412">
    <property type="entry name" value="HAD-like_sf"/>
</dbReference>
<evidence type="ECO:0000313" key="6">
    <source>
        <dbReference type="Proteomes" id="UP000006852"/>
    </source>
</evidence>
<dbReference type="eggNOG" id="COG0546">
    <property type="taxonomic scope" value="Bacteria"/>
</dbReference>
<dbReference type="SFLD" id="SFLDS00003">
    <property type="entry name" value="Haloacid_Dehalogenase"/>
    <property type="match status" value="1"/>
</dbReference>
<evidence type="ECO:0000313" key="5">
    <source>
        <dbReference type="EMBL" id="AEB13559.1"/>
    </source>
</evidence>
<dbReference type="STRING" id="869209.Tresu_0618"/>
<dbReference type="KEGG" id="tsu:Tresu_0618"/>
<keyword evidence="5" id="KW-0378">Hydrolase</keyword>
<evidence type="ECO:0000256" key="4">
    <source>
        <dbReference type="ARBA" id="ARBA00013078"/>
    </source>
</evidence>
<dbReference type="GeneID" id="302997819"/>
<accession>F2NUJ6</accession>
<dbReference type="GO" id="GO:0008967">
    <property type="term" value="F:phosphoglycolate phosphatase activity"/>
    <property type="evidence" value="ECO:0007669"/>
    <property type="project" value="UniProtKB-EC"/>
</dbReference>
<dbReference type="RefSeq" id="WP_013700866.1">
    <property type="nucleotide sequence ID" value="NC_015385.1"/>
</dbReference>
<keyword evidence="6" id="KW-1185">Reference proteome</keyword>
<dbReference type="EC" id="3.1.3.18" evidence="4"/>
<dbReference type="OrthoDB" id="9792518at2"/>
<comment type="pathway">
    <text evidence="2">Organic acid metabolism; glycolate biosynthesis; glycolate from 2-phosphoglycolate: step 1/1.</text>
</comment>
<evidence type="ECO:0000256" key="2">
    <source>
        <dbReference type="ARBA" id="ARBA00004818"/>
    </source>
</evidence>
<dbReference type="InterPro" id="IPR041492">
    <property type="entry name" value="HAD_2"/>
</dbReference>
<dbReference type="PANTHER" id="PTHR43434:SF1">
    <property type="entry name" value="PHOSPHOGLYCOLATE PHOSPHATASE"/>
    <property type="match status" value="1"/>
</dbReference>
<dbReference type="InterPro" id="IPR050155">
    <property type="entry name" value="HAD-like_hydrolase_sf"/>
</dbReference>
<dbReference type="PANTHER" id="PTHR43434">
    <property type="entry name" value="PHOSPHOGLYCOLATE PHOSPHATASE"/>
    <property type="match status" value="1"/>
</dbReference>
<proteinExistence type="inferred from homology"/>
<dbReference type="Gene3D" id="3.40.50.1000">
    <property type="entry name" value="HAD superfamily/HAD-like"/>
    <property type="match status" value="1"/>
</dbReference>
<name>F2NUJ6_TRES6</name>
<comment type="similarity">
    <text evidence="3">Belongs to the HAD-like hydrolase superfamily. CbbY/CbbZ/Gph/YieH family.</text>
</comment>
<dbReference type="Pfam" id="PF13419">
    <property type="entry name" value="HAD_2"/>
    <property type="match status" value="1"/>
</dbReference>
<sequence>MKNSGFNGIILDIDGTIWNTTGIVAVAWNKAIEMSGLKAKKVNAQVLQQEFGKTMDTIASDLWPELSKAEQSKLMSYCCTEEQIAIRENTFDITYPGVIETIKELSSSENFYIVSNCQNGYIELTMEKTGLSPFIKDYECFGRTGKSKAENIQILMARNRMNSAVYIGDTKGDEDACRQAGIPFIWASYGFGKASKYIEKLENFCDLKKIFSE</sequence>
<dbReference type="Proteomes" id="UP000006852">
    <property type="component" value="Chromosome"/>
</dbReference>
<comment type="catalytic activity">
    <reaction evidence="1">
        <text>2-phosphoglycolate + H2O = glycolate + phosphate</text>
        <dbReference type="Rhea" id="RHEA:14369"/>
        <dbReference type="ChEBI" id="CHEBI:15377"/>
        <dbReference type="ChEBI" id="CHEBI:29805"/>
        <dbReference type="ChEBI" id="CHEBI:43474"/>
        <dbReference type="ChEBI" id="CHEBI:58033"/>
        <dbReference type="EC" id="3.1.3.18"/>
    </reaction>
</comment>
<dbReference type="GO" id="GO:0006281">
    <property type="term" value="P:DNA repair"/>
    <property type="evidence" value="ECO:0007669"/>
    <property type="project" value="TreeGrafter"/>
</dbReference>
<reference evidence="6" key="2">
    <citation type="submission" date="2011-04" db="EMBL/GenBank/DDBJ databases">
        <title>The complete genome of chromosome of Treponema succinifaciens DSM 2489.</title>
        <authorList>
            <person name="Lucas S."/>
            <person name="Copeland A."/>
            <person name="Lapidus A."/>
            <person name="Bruce D."/>
            <person name="Goodwin L."/>
            <person name="Pitluck S."/>
            <person name="Peters L."/>
            <person name="Kyrpides N."/>
            <person name="Mavromatis K."/>
            <person name="Ivanova N."/>
            <person name="Ovchinnikova G."/>
            <person name="Teshima H."/>
            <person name="Detter J.C."/>
            <person name="Tapia R."/>
            <person name="Han C."/>
            <person name="Land M."/>
            <person name="Hauser L."/>
            <person name="Markowitz V."/>
            <person name="Cheng J.-F."/>
            <person name="Hugenholtz P."/>
            <person name="Woyke T."/>
            <person name="Wu D."/>
            <person name="Gronow S."/>
            <person name="Wellnitz S."/>
            <person name="Brambilla E."/>
            <person name="Klenk H.-P."/>
            <person name="Eisen J.A."/>
        </authorList>
    </citation>
    <scope>NUCLEOTIDE SEQUENCE [LARGE SCALE GENOMIC DNA]</scope>
    <source>
        <strain evidence="6">ATCC 33096 / DSM 2489 / 6091</strain>
    </source>
</reference>
<gene>
    <name evidence="5" type="ordered locus">Tresu_0618</name>
</gene>
<dbReference type="SUPFAM" id="SSF56784">
    <property type="entry name" value="HAD-like"/>
    <property type="match status" value="1"/>
</dbReference>
<evidence type="ECO:0000256" key="3">
    <source>
        <dbReference type="ARBA" id="ARBA00006171"/>
    </source>
</evidence>
<dbReference type="SFLD" id="SFLDG01129">
    <property type="entry name" value="C1.5:_HAD__Beta-PGM__Phosphata"/>
    <property type="match status" value="1"/>
</dbReference>
<organism evidence="5 6">
    <name type="scientific">Treponema succinifaciens (strain ATCC 33096 / DSM 2489 / 6091)</name>
    <dbReference type="NCBI Taxonomy" id="869209"/>
    <lineage>
        <taxon>Bacteria</taxon>
        <taxon>Pseudomonadati</taxon>
        <taxon>Spirochaetota</taxon>
        <taxon>Spirochaetia</taxon>
        <taxon>Spirochaetales</taxon>
        <taxon>Treponemataceae</taxon>
        <taxon>Treponema</taxon>
    </lineage>
</organism>